<comment type="caution">
    <text evidence="1">The sequence shown here is derived from an EMBL/GenBank/DDBJ whole genome shotgun (WGS) entry which is preliminary data.</text>
</comment>
<dbReference type="EMBL" id="CM042022">
    <property type="protein sequence ID" value="KAI3816432.1"/>
    <property type="molecule type" value="Genomic_DNA"/>
</dbReference>
<evidence type="ECO:0000313" key="1">
    <source>
        <dbReference type="EMBL" id="KAI3816432.1"/>
    </source>
</evidence>
<dbReference type="Proteomes" id="UP001056120">
    <property type="component" value="Linkage Group LG05"/>
</dbReference>
<gene>
    <name evidence="1" type="ORF">L1987_16129</name>
</gene>
<accession>A0ACB9JB02</accession>
<keyword evidence="2" id="KW-1185">Reference proteome</keyword>
<reference evidence="1 2" key="2">
    <citation type="journal article" date="2022" name="Mol. Ecol. Resour.">
        <title>The genomes of chicory, endive, great burdock and yacon provide insights into Asteraceae paleo-polyploidization history and plant inulin production.</title>
        <authorList>
            <person name="Fan W."/>
            <person name="Wang S."/>
            <person name="Wang H."/>
            <person name="Wang A."/>
            <person name="Jiang F."/>
            <person name="Liu H."/>
            <person name="Zhao H."/>
            <person name="Xu D."/>
            <person name="Zhang Y."/>
        </authorList>
    </citation>
    <scope>NUCLEOTIDE SEQUENCE [LARGE SCALE GENOMIC DNA]</scope>
    <source>
        <strain evidence="2">cv. Yunnan</strain>
        <tissue evidence="1">Leaves</tissue>
    </source>
</reference>
<evidence type="ECO:0000313" key="2">
    <source>
        <dbReference type="Proteomes" id="UP001056120"/>
    </source>
</evidence>
<organism evidence="1 2">
    <name type="scientific">Smallanthus sonchifolius</name>
    <dbReference type="NCBI Taxonomy" id="185202"/>
    <lineage>
        <taxon>Eukaryota</taxon>
        <taxon>Viridiplantae</taxon>
        <taxon>Streptophyta</taxon>
        <taxon>Embryophyta</taxon>
        <taxon>Tracheophyta</taxon>
        <taxon>Spermatophyta</taxon>
        <taxon>Magnoliopsida</taxon>
        <taxon>eudicotyledons</taxon>
        <taxon>Gunneridae</taxon>
        <taxon>Pentapetalae</taxon>
        <taxon>asterids</taxon>
        <taxon>campanulids</taxon>
        <taxon>Asterales</taxon>
        <taxon>Asteraceae</taxon>
        <taxon>Asteroideae</taxon>
        <taxon>Heliantheae alliance</taxon>
        <taxon>Millerieae</taxon>
        <taxon>Smallanthus</taxon>
    </lineage>
</organism>
<proteinExistence type="predicted"/>
<reference evidence="2" key="1">
    <citation type="journal article" date="2022" name="Mol. Ecol. Resour.">
        <title>The genomes of chicory, endive, great burdock and yacon provide insights into Asteraceae palaeo-polyploidization history and plant inulin production.</title>
        <authorList>
            <person name="Fan W."/>
            <person name="Wang S."/>
            <person name="Wang H."/>
            <person name="Wang A."/>
            <person name="Jiang F."/>
            <person name="Liu H."/>
            <person name="Zhao H."/>
            <person name="Xu D."/>
            <person name="Zhang Y."/>
        </authorList>
    </citation>
    <scope>NUCLEOTIDE SEQUENCE [LARGE SCALE GENOMIC DNA]</scope>
    <source>
        <strain evidence="2">cv. Yunnan</strain>
    </source>
</reference>
<name>A0ACB9JB02_9ASTR</name>
<protein>
    <submittedName>
        <fullName evidence="1">Uncharacterized protein</fullName>
    </submittedName>
</protein>
<sequence>MEAGVYQYGDWKWEFKNPRKILDTSKNFPVVHGKCGEVCMAQGFCELDIRYVGVGNFQSDVELDTNVRPDPINQEESNDPFSSHNVIEELNNQEMSKVDHVTTESEYVEDVTVEFVVSSHQEDIVPGQHQHTHAYPDSRNAEKSNQGKRSPVITKNHSGCQ</sequence>